<name>A0AA86VRN4_9EUKA</name>
<gene>
    <name evidence="2" type="ORF">HINF_LOCUS62403</name>
    <name evidence="3" type="ORF">HINF_LOCUS66759</name>
</gene>
<evidence type="ECO:0000256" key="1">
    <source>
        <dbReference type="SAM" id="Phobius"/>
    </source>
</evidence>
<dbReference type="AlphaFoldDB" id="A0AA86VRN4"/>
<comment type="caution">
    <text evidence="2">The sequence shown here is derived from an EMBL/GenBank/DDBJ whole genome shotgun (WGS) entry which is preliminary data.</text>
</comment>
<organism evidence="2">
    <name type="scientific">Hexamita inflata</name>
    <dbReference type="NCBI Taxonomy" id="28002"/>
    <lineage>
        <taxon>Eukaryota</taxon>
        <taxon>Metamonada</taxon>
        <taxon>Diplomonadida</taxon>
        <taxon>Hexamitidae</taxon>
        <taxon>Hexamitinae</taxon>
        <taxon>Hexamita</taxon>
    </lineage>
</organism>
<accession>A0AA86VRN4</accession>
<keyword evidence="1" id="KW-0812">Transmembrane</keyword>
<keyword evidence="1" id="KW-1133">Transmembrane helix</keyword>
<evidence type="ECO:0000313" key="2">
    <source>
        <dbReference type="EMBL" id="CAI9974758.1"/>
    </source>
</evidence>
<keyword evidence="4" id="KW-1185">Reference proteome</keyword>
<dbReference type="EMBL" id="CAXDID020000453">
    <property type="protein sequence ID" value="CAL6093137.1"/>
    <property type="molecule type" value="Genomic_DNA"/>
</dbReference>
<evidence type="ECO:0000313" key="4">
    <source>
        <dbReference type="Proteomes" id="UP001642409"/>
    </source>
</evidence>
<proteinExistence type="predicted"/>
<dbReference type="EMBL" id="CATOUU010001154">
    <property type="protein sequence ID" value="CAI9974758.1"/>
    <property type="molecule type" value="Genomic_DNA"/>
</dbReference>
<evidence type="ECO:0000313" key="3">
    <source>
        <dbReference type="EMBL" id="CAL6093137.1"/>
    </source>
</evidence>
<reference evidence="3 4" key="2">
    <citation type="submission" date="2024-07" db="EMBL/GenBank/DDBJ databases">
        <authorList>
            <person name="Akdeniz Z."/>
        </authorList>
    </citation>
    <scope>NUCLEOTIDE SEQUENCE [LARGE SCALE GENOMIC DNA]</scope>
</reference>
<reference evidence="2" key="1">
    <citation type="submission" date="2023-06" db="EMBL/GenBank/DDBJ databases">
        <authorList>
            <person name="Kurt Z."/>
        </authorList>
    </citation>
    <scope>NUCLEOTIDE SEQUENCE</scope>
</reference>
<feature type="transmembrane region" description="Helical" evidence="1">
    <location>
        <begin position="69"/>
        <end position="90"/>
    </location>
</feature>
<keyword evidence="1" id="KW-0472">Membrane</keyword>
<protein>
    <submittedName>
        <fullName evidence="3">Hypothetical_protein</fullName>
    </submittedName>
</protein>
<dbReference type="Proteomes" id="UP001642409">
    <property type="component" value="Unassembled WGS sequence"/>
</dbReference>
<sequence>MVILQASCCLLFRRPGGLSNLICREHFVFTVLYFPQYSDQYSDEKKVTSIDMAPEIKLMCEQFSMFSQIILVGVFIIQSSLIIVELFLLLRFNKLRELEDYLAFMTIKLRILYASTKVTYSSRLIDILICSFQLYSLQSFNEVYKSLQIL</sequence>